<evidence type="ECO:0000256" key="4">
    <source>
        <dbReference type="ARBA" id="ARBA00022448"/>
    </source>
</evidence>
<dbReference type="Gene3D" id="3.50.50.60">
    <property type="entry name" value="FAD/NAD(P)-binding domain"/>
    <property type="match status" value="1"/>
</dbReference>
<keyword evidence="18 21" id="KW-0496">Mitochondrion</keyword>
<sequence length="796" mass="90601">MNIGIVGAGLVGCLSALAFTKKGYKVSLFELRQDYSSSTERSLKSINLAVSNRGLRALKEIDEFIHDKVLENVIPMKGRMVHTDKLESQLYGLHGEAINSIDRGLLNDILINELKKLGVEIYFEHKLIKLDPEGNISFINHGHMKNFKFDYLIGADGAHSQFRYQLQKHCRMNYSQKYIDMQYLELYIPPINGGFAFDKNHLHIWPKHNFMLIALPNTDHSFTSTFFSPWSVIEGLDTKGWLEFFKKEFPDAYDLIGEEPLISAFENNPRGSLMQVECYPYSHKKAIIIGDAAHSMVPFYGQGMNCGFEDVRILFELIDEFGIDKGFEKYSPSRHEDLKAICKLALDNYHEMSSRVVSLRYLIKKNLDYTLGKFFSWLPLYTMVSFRDDIPYSKAITISKRQDSILNAITTSFAVFLDTFKQEVKKSNELKQNIKALQDESGRMAESEAFKRAKEAYAKAQKGSSAAGKVLKKTGETIGDTAYKAWESPVGKGVRTTVRVSSEAVDKAFEPVRKTQIYKDVSEVIDDGSSTAYGGFLTKEQREILRQKELQKKLAKGYQAPVRENQEAGGELIATEHKASGPSVGEKWEDFKLKSPIGKLISILQEKWEESENGLISLMRTIVEKVTGFFAETEQAKTIKQFKMMDPSFKLIDFQKTLTNYIVPEIVDAYIKNDAKTLKQWFSEAPFNVWEANNKQFIQQGLYSDSKILDIRGVDIVTCKQLQPNDIPVIVVSCRAQEIHLFRKAKTNEIAAGTEDHIQMSTYAMVLTRIPEEFDNKTTDGWKIIEFARGGSRPFH</sequence>
<dbReference type="FunFam" id="3.10.450.240:FF:000002">
    <property type="entry name" value="Mitochondrial import inner membrane translocase subunit TIM44"/>
    <property type="match status" value="1"/>
</dbReference>
<dbReference type="InterPro" id="IPR032710">
    <property type="entry name" value="NTF2-like_dom_sf"/>
</dbReference>
<dbReference type="HAMAP" id="MF_01971">
    <property type="entry name" value="Kynurenine_monooxygenase"/>
    <property type="match status" value="1"/>
</dbReference>
<dbReference type="PRINTS" id="PR00420">
    <property type="entry name" value="RNGMNOXGNASE"/>
</dbReference>
<dbReference type="GO" id="GO:0043420">
    <property type="term" value="P:anthranilate metabolic process"/>
    <property type="evidence" value="ECO:0007669"/>
    <property type="project" value="UniProtKB-UniRule"/>
</dbReference>
<gene>
    <name evidence="21" type="primary">BNA4</name>
    <name evidence="23" type="ORF">CANVERA_P2922</name>
</gene>
<evidence type="ECO:0000256" key="5">
    <source>
        <dbReference type="ARBA" id="ARBA00022630"/>
    </source>
</evidence>
<comment type="function">
    <text evidence="21">Catalyzes the hydroxylation of L-kynurenine (L-Kyn) to form 3-hydroxy-L-kynurenine (L-3OHKyn). Required for synthesis of quinolinic acid.</text>
</comment>
<dbReference type="PANTHER" id="PTHR46028:SF2">
    <property type="entry name" value="KYNURENINE 3-MONOOXYGENASE"/>
    <property type="match status" value="1"/>
</dbReference>
<organism evidence="23 24">
    <name type="scientific">Candida verbasci</name>
    <dbReference type="NCBI Taxonomy" id="1227364"/>
    <lineage>
        <taxon>Eukaryota</taxon>
        <taxon>Fungi</taxon>
        <taxon>Dikarya</taxon>
        <taxon>Ascomycota</taxon>
        <taxon>Saccharomycotina</taxon>
        <taxon>Pichiomycetes</taxon>
        <taxon>Debaryomycetaceae</taxon>
        <taxon>Candida/Lodderomyces clade</taxon>
        <taxon>Candida</taxon>
    </lineage>
</organism>
<keyword evidence="9" id="KW-0999">Mitochondrion inner membrane</keyword>
<evidence type="ECO:0000256" key="3">
    <source>
        <dbReference type="ARBA" id="ARBA00009597"/>
    </source>
</evidence>
<comment type="subcellular location">
    <subcellularLocation>
        <location evidence="2">Mitochondrion inner membrane</location>
        <topology evidence="2">Peripheral membrane protein</topology>
    </subcellularLocation>
    <subcellularLocation>
        <location evidence="21">Mitochondrion outer membrane</location>
    </subcellularLocation>
</comment>
<keyword evidence="7" id="KW-0547">Nucleotide-binding</keyword>
<dbReference type="GO" id="GO:0005741">
    <property type="term" value="C:mitochondrial outer membrane"/>
    <property type="evidence" value="ECO:0007669"/>
    <property type="project" value="UniProtKB-SubCell"/>
</dbReference>
<evidence type="ECO:0000313" key="24">
    <source>
        <dbReference type="Proteomes" id="UP001152885"/>
    </source>
</evidence>
<proteinExistence type="inferred from homology"/>
<dbReference type="GO" id="GO:0071949">
    <property type="term" value="F:FAD binding"/>
    <property type="evidence" value="ECO:0007669"/>
    <property type="project" value="InterPro"/>
</dbReference>
<dbReference type="EMBL" id="CANTUO010000003">
    <property type="protein sequence ID" value="CAI5758409.1"/>
    <property type="molecule type" value="Genomic_DNA"/>
</dbReference>
<evidence type="ECO:0000256" key="18">
    <source>
        <dbReference type="ARBA" id="ARBA00023128"/>
    </source>
</evidence>
<comment type="pathway">
    <text evidence="21">Cofactor biosynthesis; NAD(+) biosynthesis; quinolinate from L-kynurenine: step 1/3.</text>
</comment>
<dbReference type="GO" id="GO:0005524">
    <property type="term" value="F:ATP binding"/>
    <property type="evidence" value="ECO:0007669"/>
    <property type="project" value="UniProtKB-KW"/>
</dbReference>
<keyword evidence="19 21" id="KW-0472">Membrane</keyword>
<evidence type="ECO:0000256" key="20">
    <source>
        <dbReference type="ARBA" id="ARBA00047818"/>
    </source>
</evidence>
<dbReference type="FunFam" id="3.50.50.60:FF:000129">
    <property type="entry name" value="Kynurenine 3-monooxygenase"/>
    <property type="match status" value="1"/>
</dbReference>
<evidence type="ECO:0000256" key="7">
    <source>
        <dbReference type="ARBA" id="ARBA00022741"/>
    </source>
</evidence>
<dbReference type="GO" id="GO:0070189">
    <property type="term" value="P:kynurenine metabolic process"/>
    <property type="evidence" value="ECO:0007669"/>
    <property type="project" value="TreeGrafter"/>
</dbReference>
<keyword evidence="6 21" id="KW-0662">Pyridine nucleotide biosynthesis</keyword>
<dbReference type="InterPro" id="IPR002938">
    <property type="entry name" value="FAD-bd"/>
</dbReference>
<keyword evidence="14" id="KW-0809">Transit peptide</keyword>
<dbReference type="EC" id="1.14.13.9" evidence="21"/>
<dbReference type="Gene3D" id="3.10.450.240">
    <property type="match status" value="1"/>
</dbReference>
<comment type="cofactor">
    <cofactor evidence="1 21">
        <name>FAD</name>
        <dbReference type="ChEBI" id="CHEBI:57692"/>
    </cofactor>
</comment>
<keyword evidence="12 21" id="KW-0521">NADP</keyword>
<comment type="caution">
    <text evidence="23">The sequence shown here is derived from an EMBL/GenBank/DDBJ whole genome shotgun (WGS) entry which is preliminary data.</text>
</comment>
<evidence type="ECO:0000256" key="11">
    <source>
        <dbReference type="ARBA" id="ARBA00022840"/>
    </source>
</evidence>
<dbReference type="OrthoDB" id="10265990at2759"/>
<keyword evidence="8 21" id="KW-1000">Mitochondrion outer membrane</keyword>
<comment type="similarity">
    <text evidence="21">Belongs to the aromatic-ring hydroxylase family. KMO subfamily.</text>
</comment>
<keyword evidence="17 21" id="KW-0503">Monooxygenase</keyword>
<dbReference type="SUPFAM" id="SSF54427">
    <property type="entry name" value="NTF2-like"/>
    <property type="match status" value="1"/>
</dbReference>
<dbReference type="Pfam" id="PF01494">
    <property type="entry name" value="FAD_binding_3"/>
    <property type="match status" value="1"/>
</dbReference>
<evidence type="ECO:0000256" key="10">
    <source>
        <dbReference type="ARBA" id="ARBA00022827"/>
    </source>
</evidence>
<evidence type="ECO:0000259" key="22">
    <source>
        <dbReference type="SMART" id="SM00978"/>
    </source>
</evidence>
<keyword evidence="11" id="KW-0067">ATP-binding</keyword>
<evidence type="ECO:0000256" key="13">
    <source>
        <dbReference type="ARBA" id="ARBA00022927"/>
    </source>
</evidence>
<accession>A0A9W4TY07</accession>
<dbReference type="GO" id="GO:0019805">
    <property type="term" value="P:quinolinate biosynthetic process"/>
    <property type="evidence" value="ECO:0007669"/>
    <property type="project" value="UniProtKB-UniRule"/>
</dbReference>
<dbReference type="AlphaFoldDB" id="A0A9W4TY07"/>
<evidence type="ECO:0000256" key="1">
    <source>
        <dbReference type="ARBA" id="ARBA00001974"/>
    </source>
</evidence>
<keyword evidence="4" id="KW-0813">Transport</keyword>
<evidence type="ECO:0000256" key="19">
    <source>
        <dbReference type="ARBA" id="ARBA00023136"/>
    </source>
</evidence>
<keyword evidence="5 21" id="KW-0285">Flavoprotein</keyword>
<evidence type="ECO:0000256" key="14">
    <source>
        <dbReference type="ARBA" id="ARBA00022946"/>
    </source>
</evidence>
<keyword evidence="15 21" id="KW-0560">Oxidoreductase</keyword>
<evidence type="ECO:0000256" key="17">
    <source>
        <dbReference type="ARBA" id="ARBA00023033"/>
    </source>
</evidence>
<evidence type="ECO:0000256" key="12">
    <source>
        <dbReference type="ARBA" id="ARBA00022857"/>
    </source>
</evidence>
<feature type="domain" description="Tim44-like" evidence="22">
    <location>
        <begin position="635"/>
        <end position="789"/>
    </location>
</feature>
<dbReference type="Proteomes" id="UP001152885">
    <property type="component" value="Unassembled WGS sequence"/>
</dbReference>
<dbReference type="GO" id="GO:0005743">
    <property type="term" value="C:mitochondrial inner membrane"/>
    <property type="evidence" value="ECO:0007669"/>
    <property type="project" value="UniProtKB-SubCell"/>
</dbReference>
<evidence type="ECO:0000313" key="23">
    <source>
        <dbReference type="EMBL" id="CAI5758409.1"/>
    </source>
</evidence>
<evidence type="ECO:0000256" key="21">
    <source>
        <dbReference type="HAMAP-Rule" id="MF_03018"/>
    </source>
</evidence>
<comment type="catalytic activity">
    <reaction evidence="20 21">
        <text>L-kynurenine + NADPH + O2 + H(+) = 3-hydroxy-L-kynurenine + NADP(+) + H2O</text>
        <dbReference type="Rhea" id="RHEA:20545"/>
        <dbReference type="ChEBI" id="CHEBI:15377"/>
        <dbReference type="ChEBI" id="CHEBI:15378"/>
        <dbReference type="ChEBI" id="CHEBI:15379"/>
        <dbReference type="ChEBI" id="CHEBI:57783"/>
        <dbReference type="ChEBI" id="CHEBI:57959"/>
        <dbReference type="ChEBI" id="CHEBI:58125"/>
        <dbReference type="ChEBI" id="CHEBI:58349"/>
        <dbReference type="EC" id="1.14.13.9"/>
    </reaction>
</comment>
<evidence type="ECO:0000256" key="16">
    <source>
        <dbReference type="ARBA" id="ARBA00023010"/>
    </source>
</evidence>
<dbReference type="GO" id="GO:0004502">
    <property type="term" value="F:kynurenine 3-monooxygenase activity"/>
    <property type="evidence" value="ECO:0007669"/>
    <property type="project" value="UniProtKB-UniRule"/>
</dbReference>
<dbReference type="PANTHER" id="PTHR46028">
    <property type="entry name" value="KYNURENINE 3-MONOOXYGENASE"/>
    <property type="match status" value="1"/>
</dbReference>
<dbReference type="InterPro" id="IPR027545">
    <property type="entry name" value="Kynurenine_monooxygenase"/>
</dbReference>
<dbReference type="InterPro" id="IPR036188">
    <property type="entry name" value="FAD/NAD-bd_sf"/>
</dbReference>
<keyword evidence="13" id="KW-0653">Protein transport</keyword>
<dbReference type="GO" id="GO:0015031">
    <property type="term" value="P:protein transport"/>
    <property type="evidence" value="ECO:0007669"/>
    <property type="project" value="UniProtKB-KW"/>
</dbReference>
<evidence type="ECO:0000256" key="6">
    <source>
        <dbReference type="ARBA" id="ARBA00022642"/>
    </source>
</evidence>
<evidence type="ECO:0000256" key="2">
    <source>
        <dbReference type="ARBA" id="ARBA00004637"/>
    </source>
</evidence>
<reference evidence="23" key="1">
    <citation type="submission" date="2022-12" db="EMBL/GenBank/DDBJ databases">
        <authorList>
            <person name="Brejova B."/>
        </authorList>
    </citation>
    <scope>NUCLEOTIDE SEQUENCE</scope>
</reference>
<keyword evidence="16" id="KW-0811">Translocation</keyword>
<dbReference type="GO" id="GO:0006569">
    <property type="term" value="P:L-tryptophan catabolic process"/>
    <property type="evidence" value="ECO:0007669"/>
    <property type="project" value="UniProtKB-UniRule"/>
</dbReference>
<dbReference type="InterPro" id="IPR007379">
    <property type="entry name" value="Tim44-like_dom"/>
</dbReference>
<dbReference type="SUPFAM" id="SSF51905">
    <property type="entry name" value="FAD/NAD(P)-binding domain"/>
    <property type="match status" value="1"/>
</dbReference>
<name>A0A9W4TY07_9ASCO</name>
<dbReference type="Pfam" id="PF04280">
    <property type="entry name" value="Tim44"/>
    <property type="match status" value="1"/>
</dbReference>
<evidence type="ECO:0000256" key="8">
    <source>
        <dbReference type="ARBA" id="ARBA00022787"/>
    </source>
</evidence>
<evidence type="ECO:0000256" key="9">
    <source>
        <dbReference type="ARBA" id="ARBA00022792"/>
    </source>
</evidence>
<dbReference type="SMART" id="SM00978">
    <property type="entry name" value="Tim44"/>
    <property type="match status" value="1"/>
</dbReference>
<evidence type="ECO:0000256" key="15">
    <source>
        <dbReference type="ARBA" id="ARBA00023002"/>
    </source>
</evidence>
<dbReference type="GO" id="GO:0034354">
    <property type="term" value="P:'de novo' NAD+ biosynthetic process from L-tryptophan"/>
    <property type="evidence" value="ECO:0007669"/>
    <property type="project" value="UniProtKB-UniRule"/>
</dbReference>
<keyword evidence="10 21" id="KW-0274">FAD</keyword>
<protein>
    <recommendedName>
        <fullName evidence="21">Kynurenine 3-monooxygenase</fullName>
        <ecNumber evidence="21">1.14.13.9</ecNumber>
    </recommendedName>
    <alternativeName>
        <fullName evidence="21">Biosynthesis of nicotinic acid protein 4</fullName>
    </alternativeName>
    <alternativeName>
        <fullName evidence="21">Kynurenine 3-hydroxylase</fullName>
    </alternativeName>
</protein>
<keyword evidence="24" id="KW-1185">Reference proteome</keyword>
<comment type="similarity">
    <text evidence="3">Belongs to the Tim44 family.</text>
</comment>